<dbReference type="EMBL" id="RHLK01000009">
    <property type="protein sequence ID" value="MVP01078.1"/>
    <property type="molecule type" value="Genomic_DNA"/>
</dbReference>
<dbReference type="SUPFAM" id="SSF55826">
    <property type="entry name" value="YbaK/ProRS associated domain"/>
    <property type="match status" value="1"/>
</dbReference>
<protein>
    <recommendedName>
        <fullName evidence="4">Cys-tRNA(Pro)/Cys-tRNA(Cys) deacylase</fullName>
        <ecNumber evidence="4">4.2.-.-</ecNumber>
    </recommendedName>
</protein>
<accession>A0A7X3FJW8</accession>
<keyword evidence="7" id="KW-1185">Reference proteome</keyword>
<dbReference type="GO" id="GO:0016829">
    <property type="term" value="F:lyase activity"/>
    <property type="evidence" value="ECO:0007669"/>
    <property type="project" value="UniProtKB-KW"/>
</dbReference>
<sequence length="156" mass="16767">MSAKTNACRLLDKLGISYTLHEYEWDEDHLDAGTVAGKVGLDVQHLYKTLVLRGDKTGIVMACIPGDRELDLKALAAGSGNKKVEMVPVKEIQALTGYIRGGVSPLGAKKKYPLYLDKQVLQVDPVSISAGRRGLQIFVKGTDLAAASEAILSDIT</sequence>
<comment type="caution">
    <text evidence="6">The sequence shown here is derived from an EMBL/GenBank/DDBJ whole genome shotgun (WGS) entry which is preliminary data.</text>
</comment>
<dbReference type="InterPro" id="IPR036754">
    <property type="entry name" value="YbaK/aa-tRNA-synt-asso_dom_sf"/>
</dbReference>
<name>A0A7X3FJW8_9BACL</name>
<dbReference type="NCBIfam" id="TIGR00011">
    <property type="entry name" value="YbaK_EbsC"/>
    <property type="match status" value="1"/>
</dbReference>
<dbReference type="Pfam" id="PF04073">
    <property type="entry name" value="tRNA_edit"/>
    <property type="match status" value="1"/>
</dbReference>
<dbReference type="PIRSF" id="PIRSF006181">
    <property type="entry name" value="EbsC_YbaK"/>
    <property type="match status" value="1"/>
</dbReference>
<proteinExistence type="inferred from homology"/>
<dbReference type="Gene3D" id="3.90.960.10">
    <property type="entry name" value="YbaK/aminoacyl-tRNA synthetase-associated domain"/>
    <property type="match status" value="1"/>
</dbReference>
<dbReference type="AlphaFoldDB" id="A0A7X3FJW8"/>
<keyword evidence="2 4" id="KW-0648">Protein biosynthesis</keyword>
<comment type="similarity">
    <text evidence="1 4">Belongs to the prolyl-tRNA editing family. YbaK/EbsC subfamily.</text>
</comment>
<dbReference type="OrthoDB" id="9809296at2"/>
<dbReference type="PANTHER" id="PTHR30411:SF0">
    <property type="entry name" value="CYS-TRNA(PRO)_CYS-TRNA(CYS) DEACYLASE YBAK"/>
    <property type="match status" value="1"/>
</dbReference>
<evidence type="ECO:0000256" key="1">
    <source>
        <dbReference type="ARBA" id="ARBA00009798"/>
    </source>
</evidence>
<evidence type="ECO:0000256" key="3">
    <source>
        <dbReference type="ARBA" id="ARBA00023239"/>
    </source>
</evidence>
<feature type="domain" description="YbaK/aminoacyl-tRNA synthetase-associated" evidence="5">
    <location>
        <begin position="32"/>
        <end position="145"/>
    </location>
</feature>
<dbReference type="GO" id="GO:0002161">
    <property type="term" value="F:aminoacyl-tRNA deacylase activity"/>
    <property type="evidence" value="ECO:0007669"/>
    <property type="project" value="InterPro"/>
</dbReference>
<dbReference type="Proteomes" id="UP000490800">
    <property type="component" value="Unassembled WGS sequence"/>
</dbReference>
<keyword evidence="3 4" id="KW-0456">Lyase</keyword>
<evidence type="ECO:0000256" key="4">
    <source>
        <dbReference type="PIRNR" id="PIRNR006181"/>
    </source>
</evidence>
<reference evidence="6 7" key="1">
    <citation type="journal article" date="2019" name="Microorganisms">
        <title>Paenibacillus lutrae sp. nov., A Chitinolytic Species Isolated from A River Otter in Castril Natural Park, Granada, Spain.</title>
        <authorList>
            <person name="Rodriguez M."/>
            <person name="Reina J.C."/>
            <person name="Bejar V."/>
            <person name="Llamas I."/>
        </authorList>
    </citation>
    <scope>NUCLEOTIDE SEQUENCE [LARGE SCALE GENOMIC DNA]</scope>
    <source>
        <strain evidence="6 7">N10</strain>
    </source>
</reference>
<dbReference type="CDD" id="cd00002">
    <property type="entry name" value="YbaK_deacylase"/>
    <property type="match status" value="1"/>
</dbReference>
<evidence type="ECO:0000259" key="5">
    <source>
        <dbReference type="Pfam" id="PF04073"/>
    </source>
</evidence>
<organism evidence="6 7">
    <name type="scientific">Paenibacillus lutrae</name>
    <dbReference type="NCBI Taxonomy" id="2078573"/>
    <lineage>
        <taxon>Bacteria</taxon>
        <taxon>Bacillati</taxon>
        <taxon>Bacillota</taxon>
        <taxon>Bacilli</taxon>
        <taxon>Bacillales</taxon>
        <taxon>Paenibacillaceae</taxon>
        <taxon>Paenibacillus</taxon>
    </lineage>
</organism>
<dbReference type="PANTHER" id="PTHR30411">
    <property type="entry name" value="CYTOPLASMIC PROTEIN"/>
    <property type="match status" value="1"/>
</dbReference>
<evidence type="ECO:0000256" key="2">
    <source>
        <dbReference type="ARBA" id="ARBA00022917"/>
    </source>
</evidence>
<dbReference type="RefSeq" id="WP_157337139.1">
    <property type="nucleotide sequence ID" value="NZ_RHLK01000009.1"/>
</dbReference>
<dbReference type="InterPro" id="IPR007214">
    <property type="entry name" value="YbaK/aa-tRNA-synth-assoc-dom"/>
</dbReference>
<evidence type="ECO:0000313" key="6">
    <source>
        <dbReference type="EMBL" id="MVP01078.1"/>
    </source>
</evidence>
<gene>
    <name evidence="6" type="primary">ybaK</name>
    <name evidence="6" type="ORF">EDM21_16395</name>
</gene>
<evidence type="ECO:0000313" key="7">
    <source>
        <dbReference type="Proteomes" id="UP000490800"/>
    </source>
</evidence>
<dbReference type="GO" id="GO:0006412">
    <property type="term" value="P:translation"/>
    <property type="evidence" value="ECO:0007669"/>
    <property type="project" value="UniProtKB-KW"/>
</dbReference>
<dbReference type="InterPro" id="IPR004369">
    <property type="entry name" value="Prolyl-tRNA_editing_YbaK/EbsC"/>
</dbReference>
<dbReference type="EC" id="4.2.-.-" evidence="4"/>